<evidence type="ECO:0000313" key="1">
    <source>
        <dbReference type="EMBL" id="MFD1936706.1"/>
    </source>
</evidence>
<sequence>MTPPIQQMTDAFWAHSRADDLLGHVSVNAGGSVLGIAMYLSHPDWRGARTAAVTVCNRVFEHCPMLSPWTLD</sequence>
<keyword evidence="2" id="KW-1185">Reference proteome</keyword>
<dbReference type="EMBL" id="JBHUFV010000051">
    <property type="protein sequence ID" value="MFD1936706.1"/>
    <property type="molecule type" value="Genomic_DNA"/>
</dbReference>
<name>A0ABW4T4J6_9ACTN</name>
<accession>A0ABW4T4J6</accession>
<dbReference type="Proteomes" id="UP001597368">
    <property type="component" value="Unassembled WGS sequence"/>
</dbReference>
<proteinExistence type="predicted"/>
<evidence type="ECO:0000313" key="2">
    <source>
        <dbReference type="Proteomes" id="UP001597368"/>
    </source>
</evidence>
<gene>
    <name evidence="1" type="ORF">ACFSKW_35070</name>
</gene>
<reference evidence="2" key="1">
    <citation type="journal article" date="2019" name="Int. J. Syst. Evol. Microbiol.">
        <title>The Global Catalogue of Microorganisms (GCM) 10K type strain sequencing project: providing services to taxonomists for standard genome sequencing and annotation.</title>
        <authorList>
            <consortium name="The Broad Institute Genomics Platform"/>
            <consortium name="The Broad Institute Genome Sequencing Center for Infectious Disease"/>
            <person name="Wu L."/>
            <person name="Ma J."/>
        </authorList>
    </citation>
    <scope>NUCLEOTIDE SEQUENCE [LARGE SCALE GENOMIC DNA]</scope>
    <source>
        <strain evidence="2">ICMP 6774ER</strain>
    </source>
</reference>
<organism evidence="1 2">
    <name type="scientific">Nonomuraea mangrovi</name>
    <dbReference type="NCBI Taxonomy" id="2316207"/>
    <lineage>
        <taxon>Bacteria</taxon>
        <taxon>Bacillati</taxon>
        <taxon>Actinomycetota</taxon>
        <taxon>Actinomycetes</taxon>
        <taxon>Streptosporangiales</taxon>
        <taxon>Streptosporangiaceae</taxon>
        <taxon>Nonomuraea</taxon>
    </lineage>
</organism>
<comment type="caution">
    <text evidence="1">The sequence shown here is derived from an EMBL/GenBank/DDBJ whole genome shotgun (WGS) entry which is preliminary data.</text>
</comment>
<protein>
    <submittedName>
        <fullName evidence="1">Uncharacterized protein</fullName>
    </submittedName>
</protein>